<accession>A0AAD1XUQ6</accession>
<protein>
    <submittedName>
        <fullName evidence="1">Uncharacterized protein</fullName>
    </submittedName>
</protein>
<gene>
    <name evidence="1" type="ORF">ECRASSUSDP1_LOCUS20197</name>
</gene>
<organism evidence="1 2">
    <name type="scientific">Euplotes crassus</name>
    <dbReference type="NCBI Taxonomy" id="5936"/>
    <lineage>
        <taxon>Eukaryota</taxon>
        <taxon>Sar</taxon>
        <taxon>Alveolata</taxon>
        <taxon>Ciliophora</taxon>
        <taxon>Intramacronucleata</taxon>
        <taxon>Spirotrichea</taxon>
        <taxon>Hypotrichia</taxon>
        <taxon>Euplotida</taxon>
        <taxon>Euplotidae</taxon>
        <taxon>Moneuplotes</taxon>
    </lineage>
</organism>
<sequence>MEDINPLKARKQARTIRLKAVKKIIKMDEVPEQTAKVMNLFYFFQGYIKEHEVLNYQQMIQSGMIQIPYTLVHFRLDKLTDERVSKVEESLAGVDVESLKSENDTAHNIFLWMKATIKAFHEGGESESDSDKEEAKMMVKAKSHVPHPLLKLTKARRTPVAPLCKIKSTVVKEEGKDIGDQIDTTKSH</sequence>
<comment type="caution">
    <text evidence="1">The sequence shown here is derived from an EMBL/GenBank/DDBJ whole genome shotgun (WGS) entry which is preliminary data.</text>
</comment>
<name>A0AAD1XUQ6_EUPCR</name>
<reference evidence="1" key="1">
    <citation type="submission" date="2023-07" db="EMBL/GenBank/DDBJ databases">
        <authorList>
            <consortium name="AG Swart"/>
            <person name="Singh M."/>
            <person name="Singh A."/>
            <person name="Seah K."/>
            <person name="Emmerich C."/>
        </authorList>
    </citation>
    <scope>NUCLEOTIDE SEQUENCE</scope>
    <source>
        <strain evidence="1">DP1</strain>
    </source>
</reference>
<proteinExistence type="predicted"/>
<dbReference type="Proteomes" id="UP001295684">
    <property type="component" value="Unassembled WGS sequence"/>
</dbReference>
<dbReference type="EMBL" id="CAMPGE010020564">
    <property type="protein sequence ID" value="CAI2378797.1"/>
    <property type="molecule type" value="Genomic_DNA"/>
</dbReference>
<evidence type="ECO:0000313" key="2">
    <source>
        <dbReference type="Proteomes" id="UP001295684"/>
    </source>
</evidence>
<keyword evidence="2" id="KW-1185">Reference proteome</keyword>
<evidence type="ECO:0000313" key="1">
    <source>
        <dbReference type="EMBL" id="CAI2378797.1"/>
    </source>
</evidence>
<dbReference type="AlphaFoldDB" id="A0AAD1XUQ6"/>